<dbReference type="InterPro" id="IPR050515">
    <property type="entry name" value="Beta-lactam/transpept"/>
</dbReference>
<comment type="function">
    <text evidence="16">Catalyzes cross-linking of the peptidoglycan cell wall at the division septum.</text>
</comment>
<dbReference type="InterPro" id="IPR036138">
    <property type="entry name" value="PBP_dimer_sf"/>
</dbReference>
<proteinExistence type="inferred from homology"/>
<evidence type="ECO:0000256" key="6">
    <source>
        <dbReference type="ARBA" id="ARBA00022670"/>
    </source>
</evidence>
<evidence type="ECO:0000256" key="4">
    <source>
        <dbReference type="ARBA" id="ARBA00022618"/>
    </source>
</evidence>
<dbReference type="InterPro" id="IPR001460">
    <property type="entry name" value="PCN-bd_Tpept"/>
</dbReference>
<evidence type="ECO:0000259" key="17">
    <source>
        <dbReference type="Pfam" id="PF00905"/>
    </source>
</evidence>
<name>A0ABM5U570_9GAMM</name>
<evidence type="ECO:0000256" key="9">
    <source>
        <dbReference type="ARBA" id="ARBA00022960"/>
    </source>
</evidence>
<evidence type="ECO:0000313" key="19">
    <source>
        <dbReference type="EMBL" id="AKN88405.1"/>
    </source>
</evidence>
<dbReference type="Proteomes" id="UP000035930">
    <property type="component" value="Chromosome"/>
</dbReference>
<dbReference type="PANTHER" id="PTHR30627:SF1">
    <property type="entry name" value="PEPTIDOGLYCAN D,D-TRANSPEPTIDASE FTSI"/>
    <property type="match status" value="1"/>
</dbReference>
<keyword evidence="4 16" id="KW-0132">Cell division</keyword>
<evidence type="ECO:0000256" key="16">
    <source>
        <dbReference type="HAMAP-Rule" id="MF_02080"/>
    </source>
</evidence>
<evidence type="ECO:0000256" key="14">
    <source>
        <dbReference type="ARBA" id="ARBA00023306"/>
    </source>
</evidence>
<keyword evidence="20" id="KW-1185">Reference proteome</keyword>
<evidence type="ECO:0000256" key="2">
    <source>
        <dbReference type="ARBA" id="ARBA00022475"/>
    </source>
</evidence>
<dbReference type="InterPro" id="IPR012338">
    <property type="entry name" value="Beta-lactam/transpept-like"/>
</dbReference>
<evidence type="ECO:0000256" key="10">
    <source>
        <dbReference type="ARBA" id="ARBA00022984"/>
    </source>
</evidence>
<evidence type="ECO:0000256" key="12">
    <source>
        <dbReference type="ARBA" id="ARBA00023136"/>
    </source>
</evidence>
<dbReference type="InterPro" id="IPR037532">
    <property type="entry name" value="FtsI_transpept"/>
</dbReference>
<evidence type="ECO:0000256" key="5">
    <source>
        <dbReference type="ARBA" id="ARBA00022645"/>
    </source>
</evidence>
<keyword evidence="15 16" id="KW-0961">Cell wall biogenesis/degradation</keyword>
<reference evidence="19" key="1">
    <citation type="submission" date="2017-08" db="EMBL/GenBank/DDBJ databases">
        <title>Complete Genome Sequence of Francisella noatunensis subsp. orientalis strain FNO190.</title>
        <authorList>
            <person name="Pereira F.L."/>
            <person name="Goncalves L.A."/>
            <person name="Guilherme T.C."/>
            <person name="Soares S.C."/>
            <person name="Dorella F.A."/>
            <person name="Carvalho A.F."/>
            <person name="Leibowitz M.P."/>
            <person name="Leal C.A.G."/>
            <person name="Azevedo V.A.C."/>
            <person name="Figueiredo H.C.P."/>
        </authorList>
    </citation>
    <scope>NUCLEOTIDE SEQUENCE</scope>
    <source>
        <strain evidence="19">FNO190</strain>
    </source>
</reference>
<dbReference type="HAMAP" id="MF_02080">
    <property type="entry name" value="FtsI_transpept"/>
    <property type="match status" value="1"/>
</dbReference>
<dbReference type="EC" id="3.4.16.4" evidence="16"/>
<comment type="catalytic activity">
    <reaction evidence="16">
        <text>Preferential cleavage: (Ac)2-L-Lys-D-Ala-|-D-Ala. Also transpeptidation of peptidyl-alanyl moieties that are N-acyl substituents of D-alanine.</text>
        <dbReference type="EC" id="3.4.16.4"/>
    </reaction>
</comment>
<gene>
    <name evidence="16 19" type="primary">ftsI</name>
    <name evidence="19" type="ORF">FNO190_0608</name>
</gene>
<feature type="active site" description="Acyl-ester intermediate" evidence="16">
    <location>
        <position position="301"/>
    </location>
</feature>
<evidence type="ECO:0000256" key="8">
    <source>
        <dbReference type="ARBA" id="ARBA00022801"/>
    </source>
</evidence>
<dbReference type="PANTHER" id="PTHR30627">
    <property type="entry name" value="PEPTIDOGLYCAN D,D-TRANSPEPTIDASE"/>
    <property type="match status" value="1"/>
</dbReference>
<dbReference type="InterPro" id="IPR005311">
    <property type="entry name" value="PBP_dimer"/>
</dbReference>
<organism evidence="19 20">
    <name type="scientific">Francisella orientalis</name>
    <dbReference type="NCBI Taxonomy" id="299583"/>
    <lineage>
        <taxon>Bacteria</taxon>
        <taxon>Pseudomonadati</taxon>
        <taxon>Pseudomonadota</taxon>
        <taxon>Gammaproteobacteria</taxon>
        <taxon>Thiotrichales</taxon>
        <taxon>Francisellaceae</taxon>
        <taxon>Francisella</taxon>
    </lineage>
</organism>
<dbReference type="EMBL" id="CP011923">
    <property type="protein sequence ID" value="AKN88405.1"/>
    <property type="molecule type" value="Genomic_DNA"/>
</dbReference>
<evidence type="ECO:0000256" key="11">
    <source>
        <dbReference type="ARBA" id="ARBA00022989"/>
    </source>
</evidence>
<keyword evidence="11 16" id="KW-1133">Transmembrane helix</keyword>
<dbReference type="Pfam" id="PF00905">
    <property type="entry name" value="Transpeptidase"/>
    <property type="match status" value="1"/>
</dbReference>
<dbReference type="Pfam" id="PF03717">
    <property type="entry name" value="PBP_dimer"/>
    <property type="match status" value="1"/>
</dbReference>
<dbReference type="Gene3D" id="3.90.1310.10">
    <property type="entry name" value="Penicillin-binding protein 2a (Domain 2)"/>
    <property type="match status" value="1"/>
</dbReference>
<evidence type="ECO:0000256" key="13">
    <source>
        <dbReference type="ARBA" id="ARBA00023210"/>
    </source>
</evidence>
<keyword evidence="10 16" id="KW-0573">Peptidoglycan synthesis</keyword>
<keyword evidence="13 16" id="KW-0717">Septation</keyword>
<accession>A0ABM5U570</accession>
<evidence type="ECO:0000313" key="20">
    <source>
        <dbReference type="Proteomes" id="UP000035930"/>
    </source>
</evidence>
<keyword evidence="3 16" id="KW-0997">Cell inner membrane</keyword>
<protein>
    <recommendedName>
        <fullName evidence="16">Peptidoglycan D,D-transpeptidase FtsI</fullName>
        <ecNumber evidence="16">3.4.16.4</ecNumber>
    </recommendedName>
    <alternativeName>
        <fullName evidence="16">Penicillin-binding protein 3</fullName>
        <shortName evidence="16">PBP-3</shortName>
    </alternativeName>
</protein>
<dbReference type="SUPFAM" id="SSF56601">
    <property type="entry name" value="beta-lactamase/transpeptidase-like"/>
    <property type="match status" value="1"/>
</dbReference>
<keyword evidence="7 16" id="KW-0812">Transmembrane</keyword>
<dbReference type="SUPFAM" id="SSF56519">
    <property type="entry name" value="Penicillin binding protein dimerisation domain"/>
    <property type="match status" value="1"/>
</dbReference>
<dbReference type="Gene3D" id="3.40.710.10">
    <property type="entry name" value="DD-peptidase/beta-lactamase superfamily"/>
    <property type="match status" value="1"/>
</dbReference>
<evidence type="ECO:0000256" key="15">
    <source>
        <dbReference type="ARBA" id="ARBA00023316"/>
    </source>
</evidence>
<keyword evidence="2 16" id="KW-1003">Cell membrane</keyword>
<feature type="domain" description="Penicillin-binding protein transpeptidase" evidence="17">
    <location>
        <begin position="254"/>
        <end position="554"/>
    </location>
</feature>
<evidence type="ECO:0000256" key="1">
    <source>
        <dbReference type="ARBA" id="ARBA00004370"/>
    </source>
</evidence>
<keyword evidence="9 16" id="KW-0133">Cell shape</keyword>
<feature type="domain" description="Penicillin-binding protein dimerisation" evidence="18">
    <location>
        <begin position="61"/>
        <end position="211"/>
    </location>
</feature>
<keyword evidence="8 16" id="KW-0378">Hydrolase</keyword>
<comment type="subcellular location">
    <subcellularLocation>
        <location evidence="1">Membrane</location>
    </subcellularLocation>
</comment>
<dbReference type="Gene3D" id="3.30.450.330">
    <property type="match status" value="1"/>
</dbReference>
<keyword evidence="6 16" id="KW-0645">Protease</keyword>
<evidence type="ECO:0000259" key="18">
    <source>
        <dbReference type="Pfam" id="PF03717"/>
    </source>
</evidence>
<comment type="similarity">
    <text evidence="16">Belongs to the transpeptidase family. FtsI subfamily.</text>
</comment>
<sequence>MIKRRTLQMSSYRPKLRHLVVILLLLSSFIVLFAKLIYMETVQYPKLKQEGDNRSDRSIDIKSYRGIILDRNGNPLAISTPVDTIWVDPYYVSADSPELKEVMSILNLSKEKREKIERQVKVRESRSGFVYIERKVQPYLSQKVKDLDIAGIHVIREFKRYYPMAEVASHIVGFTNVDGEGQEGLELEFNQFLTGQDGYFEYKKDLHGGVAKVEDNFILPKNGHNLQISIDSRLQYVAYKYLKKGVIKTNSEAGSVIIENIHTGEILAMANYPSYNPNSMADAYPDRRRNRAITDVYELGSVMKVFAAVTALIYGDNVTPEEPVINSHPGFYRIGKNTVRDERDYGEEDLRYILMKSSNVGISKMILGLTDPIILEPSLRNFGFGDKTGIQLPGERDGFVPVKDKWGDFQLATLSFGYGMNATDLQLVAGVSAIANDGKYIKPTILKRKPGEEIDSRVVASKKVSEEIISMTQSVVEDSGGTGTNARIPLYHVAGKTGTARMLAGGTYGAKYLASFVGVVPASDPQLAIVVTIKDPKGDKYGGGSVAAPVFADVALNSLQILGIKPDKIDN</sequence>
<dbReference type="Gene3D" id="1.10.150.770">
    <property type="match status" value="1"/>
</dbReference>
<keyword evidence="5 16" id="KW-0121">Carboxypeptidase</keyword>
<keyword evidence="14 16" id="KW-0131">Cell cycle</keyword>
<keyword evidence="12 16" id="KW-0472">Membrane</keyword>
<evidence type="ECO:0000256" key="3">
    <source>
        <dbReference type="ARBA" id="ARBA00022519"/>
    </source>
</evidence>
<comment type="pathway">
    <text evidence="16">Cell wall biogenesis; peptidoglycan biosynthesis.</text>
</comment>
<evidence type="ECO:0000256" key="7">
    <source>
        <dbReference type="ARBA" id="ARBA00022692"/>
    </source>
</evidence>